<feature type="region of interest" description="Disordered" evidence="1">
    <location>
        <begin position="45"/>
        <end position="81"/>
    </location>
</feature>
<evidence type="ECO:0000256" key="1">
    <source>
        <dbReference type="SAM" id="MobiDB-lite"/>
    </source>
</evidence>
<evidence type="ECO:0000313" key="2">
    <source>
        <dbReference type="EMBL" id="TNN39835.1"/>
    </source>
</evidence>
<sequence length="81" mass="8760">MDPYARYFAGAGGDYVGAPGLPTAARFVQEGIDCCVTRRNFQDLLDDDDEEDDKGGPHEKDEGLQDQIQSGGCLSFSGRSK</sequence>
<organism evidence="2 3">
    <name type="scientific">Liparis tanakae</name>
    <name type="common">Tanaka's snailfish</name>
    <dbReference type="NCBI Taxonomy" id="230148"/>
    <lineage>
        <taxon>Eukaryota</taxon>
        <taxon>Metazoa</taxon>
        <taxon>Chordata</taxon>
        <taxon>Craniata</taxon>
        <taxon>Vertebrata</taxon>
        <taxon>Euteleostomi</taxon>
        <taxon>Actinopterygii</taxon>
        <taxon>Neopterygii</taxon>
        <taxon>Teleostei</taxon>
        <taxon>Neoteleostei</taxon>
        <taxon>Acanthomorphata</taxon>
        <taxon>Eupercaria</taxon>
        <taxon>Perciformes</taxon>
        <taxon>Cottioidei</taxon>
        <taxon>Cottales</taxon>
        <taxon>Liparidae</taxon>
        <taxon>Liparis</taxon>
    </lineage>
</organism>
<dbReference type="Proteomes" id="UP000314294">
    <property type="component" value="Unassembled WGS sequence"/>
</dbReference>
<keyword evidence="3" id="KW-1185">Reference proteome</keyword>
<feature type="compositionally biased region" description="Polar residues" evidence="1">
    <location>
        <begin position="66"/>
        <end position="81"/>
    </location>
</feature>
<feature type="compositionally biased region" description="Basic and acidic residues" evidence="1">
    <location>
        <begin position="54"/>
        <end position="63"/>
    </location>
</feature>
<gene>
    <name evidence="2" type="ORF">EYF80_049996</name>
</gene>
<evidence type="ECO:0000313" key="3">
    <source>
        <dbReference type="Proteomes" id="UP000314294"/>
    </source>
</evidence>
<reference evidence="2 3" key="1">
    <citation type="submission" date="2019-03" db="EMBL/GenBank/DDBJ databases">
        <title>First draft genome of Liparis tanakae, snailfish: a comprehensive survey of snailfish specific genes.</title>
        <authorList>
            <person name="Kim W."/>
            <person name="Song I."/>
            <person name="Jeong J.-H."/>
            <person name="Kim D."/>
            <person name="Kim S."/>
            <person name="Ryu S."/>
            <person name="Song J.Y."/>
            <person name="Lee S.K."/>
        </authorList>
    </citation>
    <scope>NUCLEOTIDE SEQUENCE [LARGE SCALE GENOMIC DNA]</scope>
    <source>
        <tissue evidence="2">Muscle</tissue>
    </source>
</reference>
<accession>A0A4Z2FG10</accession>
<name>A0A4Z2FG10_9TELE</name>
<comment type="caution">
    <text evidence="2">The sequence shown here is derived from an EMBL/GenBank/DDBJ whole genome shotgun (WGS) entry which is preliminary data.</text>
</comment>
<dbReference type="EMBL" id="SRLO01001243">
    <property type="protein sequence ID" value="TNN39835.1"/>
    <property type="molecule type" value="Genomic_DNA"/>
</dbReference>
<dbReference type="AlphaFoldDB" id="A0A4Z2FG10"/>
<proteinExistence type="predicted"/>
<protein>
    <submittedName>
        <fullName evidence="2">Uncharacterized protein</fullName>
    </submittedName>
</protein>